<name>A0A2W2BJH1_9ACTN</name>
<keyword evidence="9" id="KW-1185">Reference proteome</keyword>
<gene>
    <name evidence="8" type="ORF">C1I92_25915</name>
</gene>
<proteinExistence type="inferred from homology"/>
<evidence type="ECO:0000256" key="6">
    <source>
        <dbReference type="SAM" id="MobiDB-lite"/>
    </source>
</evidence>
<dbReference type="AlphaFoldDB" id="A0A2W2BJH1"/>
<feature type="transmembrane region" description="Helical" evidence="7">
    <location>
        <begin position="161"/>
        <end position="179"/>
    </location>
</feature>
<evidence type="ECO:0000256" key="7">
    <source>
        <dbReference type="SAM" id="Phobius"/>
    </source>
</evidence>
<dbReference type="Pfam" id="PF02133">
    <property type="entry name" value="Transp_cyt_pur"/>
    <property type="match status" value="1"/>
</dbReference>
<dbReference type="PANTHER" id="PTHR30569:SF0">
    <property type="entry name" value="CYTOSINE PERMEASE"/>
    <property type="match status" value="1"/>
</dbReference>
<feature type="transmembrane region" description="Helical" evidence="7">
    <location>
        <begin position="338"/>
        <end position="356"/>
    </location>
</feature>
<organism evidence="8 9">
    <name type="scientific">Jiangella anatolica</name>
    <dbReference type="NCBI Taxonomy" id="2670374"/>
    <lineage>
        <taxon>Bacteria</taxon>
        <taxon>Bacillati</taxon>
        <taxon>Actinomycetota</taxon>
        <taxon>Actinomycetes</taxon>
        <taxon>Jiangellales</taxon>
        <taxon>Jiangellaceae</taxon>
        <taxon>Jiangella</taxon>
    </lineage>
</organism>
<keyword evidence="3 7" id="KW-0812">Transmembrane</keyword>
<accession>A0A2W2BJH1</accession>
<evidence type="ECO:0000256" key="2">
    <source>
        <dbReference type="ARBA" id="ARBA00008974"/>
    </source>
</evidence>
<comment type="subcellular location">
    <subcellularLocation>
        <location evidence="1">Membrane</location>
        <topology evidence="1">Multi-pass membrane protein</topology>
    </subcellularLocation>
</comment>
<reference evidence="8 9" key="1">
    <citation type="submission" date="2018-01" db="EMBL/GenBank/DDBJ databases">
        <title>Draft genome sequence of Jiangella sp. GTF31.</title>
        <authorList>
            <person name="Sahin N."/>
            <person name="Ay H."/>
            <person name="Saygin H."/>
        </authorList>
    </citation>
    <scope>NUCLEOTIDE SEQUENCE [LARGE SCALE GENOMIC DNA]</scope>
    <source>
        <strain evidence="8 9">GTF31</strain>
    </source>
</reference>
<evidence type="ECO:0000313" key="9">
    <source>
        <dbReference type="Proteomes" id="UP000248764"/>
    </source>
</evidence>
<dbReference type="Gene3D" id="1.10.4160.10">
    <property type="entry name" value="Hydantoin permease"/>
    <property type="match status" value="1"/>
</dbReference>
<dbReference type="GO" id="GO:0005886">
    <property type="term" value="C:plasma membrane"/>
    <property type="evidence" value="ECO:0007669"/>
    <property type="project" value="TreeGrafter"/>
</dbReference>
<feature type="transmembrane region" description="Helical" evidence="7">
    <location>
        <begin position="118"/>
        <end position="141"/>
    </location>
</feature>
<dbReference type="Proteomes" id="UP000248764">
    <property type="component" value="Unassembled WGS sequence"/>
</dbReference>
<feature type="transmembrane region" description="Helical" evidence="7">
    <location>
        <begin position="54"/>
        <end position="77"/>
    </location>
</feature>
<feature type="transmembrane region" description="Helical" evidence="7">
    <location>
        <begin position="287"/>
        <end position="309"/>
    </location>
</feature>
<sequence>MDNMAPQQAPATEGEATVSTERDTTAVQSTVAQDMEDHALEPVPADRRKPLIQLIVVQMGWNISVSSFLVGGVVGGGTTLTEGLLAILLGNVLLAIVASLVGMVGFRTGLTSYLTSRAVFGTHGAVIVSLFLGVVAMGFIGVLMDTWGVAVNQLIPEIPKWAFIVAFSAAILTTAIFGFKGLHRYSAIAVPVQVAIALFALVRIADLDGGFGDVVDYEPAAPIGFSVAIGAVIATWVTGAALVGDVQRYAVRPRDVVISSFCGFAVGAAIFETIATVSAMKVGNSNFVVVMQGLGLLAPAAIMLFLALWNTADNNIYSASLAFTNASNTLGLKIAKPVWTVAAVLIALLIAFAGLASEFQRFLGVISVVVPPFAGVLIAYFWVVVRRWDATELLRTAPSVRWEALGCWVAGALIARYGDLLIADAIEGLVAGFVLYAVVGTAITRWRTAPALEVRS</sequence>
<evidence type="ECO:0008006" key="10">
    <source>
        <dbReference type="Google" id="ProtNLM"/>
    </source>
</evidence>
<dbReference type="GO" id="GO:0015209">
    <property type="term" value="F:cytosine transmembrane transporter activity"/>
    <property type="evidence" value="ECO:0007669"/>
    <property type="project" value="InterPro"/>
</dbReference>
<feature type="region of interest" description="Disordered" evidence="6">
    <location>
        <begin position="1"/>
        <end position="25"/>
    </location>
</feature>
<feature type="compositionally biased region" description="Polar residues" evidence="6">
    <location>
        <begin position="1"/>
        <end position="10"/>
    </location>
</feature>
<dbReference type="InterPro" id="IPR001248">
    <property type="entry name" value="Pur-cyt_permease"/>
</dbReference>
<comment type="similarity">
    <text evidence="2">Belongs to the purine-cytosine permease (2.A.39) family.</text>
</comment>
<protein>
    <recommendedName>
        <fullName evidence="10">Cytosine permease</fullName>
    </recommendedName>
</protein>
<evidence type="ECO:0000256" key="4">
    <source>
        <dbReference type="ARBA" id="ARBA00022989"/>
    </source>
</evidence>
<feature type="transmembrane region" description="Helical" evidence="7">
    <location>
        <begin position="225"/>
        <end position="244"/>
    </location>
</feature>
<keyword evidence="4 7" id="KW-1133">Transmembrane helix</keyword>
<evidence type="ECO:0000256" key="3">
    <source>
        <dbReference type="ARBA" id="ARBA00022692"/>
    </source>
</evidence>
<feature type="transmembrane region" description="Helical" evidence="7">
    <location>
        <begin position="186"/>
        <end position="205"/>
    </location>
</feature>
<feature type="transmembrane region" description="Helical" evidence="7">
    <location>
        <begin position="256"/>
        <end position="275"/>
    </location>
</feature>
<feature type="transmembrane region" description="Helical" evidence="7">
    <location>
        <begin position="83"/>
        <end position="106"/>
    </location>
</feature>
<dbReference type="EMBL" id="POTW01000087">
    <property type="protein sequence ID" value="PZF80448.1"/>
    <property type="molecule type" value="Genomic_DNA"/>
</dbReference>
<evidence type="ECO:0000256" key="5">
    <source>
        <dbReference type="ARBA" id="ARBA00023136"/>
    </source>
</evidence>
<feature type="transmembrane region" description="Helical" evidence="7">
    <location>
        <begin position="362"/>
        <end position="385"/>
    </location>
</feature>
<dbReference type="InterPro" id="IPR030191">
    <property type="entry name" value="CodB"/>
</dbReference>
<dbReference type="PANTHER" id="PTHR30569">
    <property type="entry name" value="CYTOSINE TRANSPORTER CODB"/>
    <property type="match status" value="1"/>
</dbReference>
<comment type="caution">
    <text evidence="8">The sequence shown here is derived from an EMBL/GenBank/DDBJ whole genome shotgun (WGS) entry which is preliminary data.</text>
</comment>
<evidence type="ECO:0000256" key="1">
    <source>
        <dbReference type="ARBA" id="ARBA00004141"/>
    </source>
</evidence>
<keyword evidence="5 7" id="KW-0472">Membrane</keyword>
<evidence type="ECO:0000313" key="8">
    <source>
        <dbReference type="EMBL" id="PZF80448.1"/>
    </source>
</evidence>